<evidence type="ECO:0000313" key="1">
    <source>
        <dbReference type="EMBL" id="KAF4032032.1"/>
    </source>
</evidence>
<reference evidence="1" key="1">
    <citation type="submission" date="2020-04" db="EMBL/GenBank/DDBJ databases">
        <title>Hybrid Assembly of Korean Phytophthora infestans isolates.</title>
        <authorList>
            <person name="Prokchorchik M."/>
            <person name="Lee Y."/>
            <person name="Seo J."/>
            <person name="Cho J.-H."/>
            <person name="Park Y.-E."/>
            <person name="Jang D.-C."/>
            <person name="Im J.-S."/>
            <person name="Choi J.-G."/>
            <person name="Park H.-J."/>
            <person name="Lee G.-B."/>
            <person name="Lee Y.-G."/>
            <person name="Hong S.-Y."/>
            <person name="Cho K."/>
            <person name="Sohn K.H."/>
        </authorList>
    </citation>
    <scope>NUCLEOTIDE SEQUENCE</scope>
    <source>
        <strain evidence="1">KR_1_A1</strain>
    </source>
</reference>
<protein>
    <submittedName>
        <fullName evidence="1">Uncharacterized protein</fullName>
    </submittedName>
</protein>
<dbReference type="AlphaFoldDB" id="A0A833W7R6"/>
<proteinExistence type="predicted"/>
<sequence length="61" mass="6995">MMARRQPQQPNRNHHVLVTLALHQSVAIIRAVMMTQSLVSPQKYMLTVVIVVQLRQITFTA</sequence>
<name>A0A833W7R6_PHYIN</name>
<dbReference type="EMBL" id="WSZM01000516">
    <property type="protein sequence ID" value="KAF4032032.1"/>
    <property type="molecule type" value="Genomic_DNA"/>
</dbReference>
<keyword evidence="2" id="KW-1185">Reference proteome</keyword>
<organism evidence="1 2">
    <name type="scientific">Phytophthora infestans</name>
    <name type="common">Potato late blight agent</name>
    <name type="synonym">Botrytis infestans</name>
    <dbReference type="NCBI Taxonomy" id="4787"/>
    <lineage>
        <taxon>Eukaryota</taxon>
        <taxon>Sar</taxon>
        <taxon>Stramenopiles</taxon>
        <taxon>Oomycota</taxon>
        <taxon>Peronosporomycetes</taxon>
        <taxon>Peronosporales</taxon>
        <taxon>Peronosporaceae</taxon>
        <taxon>Phytophthora</taxon>
    </lineage>
</organism>
<comment type="caution">
    <text evidence="1">The sequence shown here is derived from an EMBL/GenBank/DDBJ whole genome shotgun (WGS) entry which is preliminary data.</text>
</comment>
<dbReference type="Proteomes" id="UP000602510">
    <property type="component" value="Unassembled WGS sequence"/>
</dbReference>
<accession>A0A833W7R6</accession>
<gene>
    <name evidence="1" type="ORF">GN244_ATG16080</name>
</gene>
<evidence type="ECO:0000313" key="2">
    <source>
        <dbReference type="Proteomes" id="UP000602510"/>
    </source>
</evidence>